<dbReference type="SUPFAM" id="SSF55073">
    <property type="entry name" value="Nucleotide cyclase"/>
    <property type="match status" value="1"/>
</dbReference>
<dbReference type="PANTHER" id="PTHR45138:SF9">
    <property type="entry name" value="DIGUANYLATE CYCLASE DGCM-RELATED"/>
    <property type="match status" value="1"/>
</dbReference>
<dbReference type="Pfam" id="PF00990">
    <property type="entry name" value="GGDEF"/>
    <property type="match status" value="1"/>
</dbReference>
<evidence type="ECO:0000256" key="3">
    <source>
        <dbReference type="SAM" id="Coils"/>
    </source>
</evidence>
<dbReference type="InterPro" id="IPR050469">
    <property type="entry name" value="Diguanylate_Cyclase"/>
</dbReference>
<keyword evidence="5" id="KW-0548">Nucleotidyltransferase</keyword>
<sequence>MASSRMAERAHLLEAITEFLLRHELPVSPENLLCTHAIMSKTNLRLAKRVAELEEAGEPITQEWLDLQMSESLTADTASSNLDRLARELDRSMERFGESTRSAQEAANDYGAQLVQQTEMVANSSSEEEVVASLAQVARAMLDRTREMEEQMKKSEDEARDLRRNLAKARRDATIDYLTNLPNRRAFEDVFKSEWVAAQAEMEPMCLALCDIDFFKRVNDTHGHDTGDRVIRAVAQALDRISDNCHVARHGGEEFVLLFRGLDLAGASAALDAARERFAARHFVDKVSGKAIGGVTFSGGLTDVFAHPDLSSALRSADEALYRAKEGGRNRVELG</sequence>
<evidence type="ECO:0000313" key="5">
    <source>
        <dbReference type="EMBL" id="MEN7538511.1"/>
    </source>
</evidence>
<dbReference type="InterPro" id="IPR000160">
    <property type="entry name" value="GGDEF_dom"/>
</dbReference>
<comment type="caution">
    <text evidence="5">The sequence shown here is derived from an EMBL/GenBank/DDBJ whole genome shotgun (WGS) entry which is preliminary data.</text>
</comment>
<dbReference type="RefSeq" id="WP_346785970.1">
    <property type="nucleotide sequence ID" value="NZ_JBDLBR010000006.1"/>
</dbReference>
<evidence type="ECO:0000313" key="6">
    <source>
        <dbReference type="Proteomes" id="UP001484535"/>
    </source>
</evidence>
<dbReference type="GO" id="GO:0052621">
    <property type="term" value="F:diguanylate cyclase activity"/>
    <property type="evidence" value="ECO:0007669"/>
    <property type="project" value="UniProtKB-EC"/>
</dbReference>
<evidence type="ECO:0000256" key="1">
    <source>
        <dbReference type="ARBA" id="ARBA00012528"/>
    </source>
</evidence>
<dbReference type="NCBIfam" id="TIGR00254">
    <property type="entry name" value="GGDEF"/>
    <property type="match status" value="1"/>
</dbReference>
<feature type="domain" description="GGDEF" evidence="4">
    <location>
        <begin position="203"/>
        <end position="335"/>
    </location>
</feature>
<protein>
    <recommendedName>
        <fullName evidence="1">diguanylate cyclase</fullName>
        <ecNumber evidence="1">2.7.7.65</ecNumber>
    </recommendedName>
</protein>
<comment type="catalytic activity">
    <reaction evidence="2">
        <text>2 GTP = 3',3'-c-di-GMP + 2 diphosphate</text>
        <dbReference type="Rhea" id="RHEA:24898"/>
        <dbReference type="ChEBI" id="CHEBI:33019"/>
        <dbReference type="ChEBI" id="CHEBI:37565"/>
        <dbReference type="ChEBI" id="CHEBI:58805"/>
        <dbReference type="EC" id="2.7.7.65"/>
    </reaction>
</comment>
<proteinExistence type="predicted"/>
<dbReference type="EMBL" id="JBDLBR010000006">
    <property type="protein sequence ID" value="MEN7538511.1"/>
    <property type="molecule type" value="Genomic_DNA"/>
</dbReference>
<keyword evidence="6" id="KW-1185">Reference proteome</keyword>
<keyword evidence="5" id="KW-0808">Transferase</keyword>
<dbReference type="CDD" id="cd01949">
    <property type="entry name" value="GGDEF"/>
    <property type="match status" value="1"/>
</dbReference>
<name>A0ABV0D0Y1_9SPHN</name>
<organism evidence="5 6">
    <name type="scientific">Aurantiacibacter flavus</name>
    <dbReference type="NCBI Taxonomy" id="3145232"/>
    <lineage>
        <taxon>Bacteria</taxon>
        <taxon>Pseudomonadati</taxon>
        <taxon>Pseudomonadota</taxon>
        <taxon>Alphaproteobacteria</taxon>
        <taxon>Sphingomonadales</taxon>
        <taxon>Erythrobacteraceae</taxon>
        <taxon>Aurantiacibacter</taxon>
    </lineage>
</organism>
<gene>
    <name evidence="5" type="ORF">ABDJ38_15125</name>
</gene>
<dbReference type="SMART" id="SM00267">
    <property type="entry name" value="GGDEF"/>
    <property type="match status" value="1"/>
</dbReference>
<dbReference type="InterPro" id="IPR029787">
    <property type="entry name" value="Nucleotide_cyclase"/>
</dbReference>
<dbReference type="PROSITE" id="PS50887">
    <property type="entry name" value="GGDEF"/>
    <property type="match status" value="1"/>
</dbReference>
<dbReference type="EC" id="2.7.7.65" evidence="1"/>
<accession>A0ABV0D0Y1</accession>
<dbReference type="InterPro" id="IPR043128">
    <property type="entry name" value="Rev_trsase/Diguanyl_cyclase"/>
</dbReference>
<keyword evidence="3" id="KW-0175">Coiled coil</keyword>
<evidence type="ECO:0000256" key="2">
    <source>
        <dbReference type="ARBA" id="ARBA00034247"/>
    </source>
</evidence>
<dbReference type="Proteomes" id="UP001484535">
    <property type="component" value="Unassembled WGS sequence"/>
</dbReference>
<dbReference type="Gene3D" id="3.30.70.270">
    <property type="match status" value="1"/>
</dbReference>
<feature type="coiled-coil region" evidence="3">
    <location>
        <begin position="138"/>
        <end position="172"/>
    </location>
</feature>
<reference evidence="5 6" key="1">
    <citation type="submission" date="2024-05" db="EMBL/GenBank/DDBJ databases">
        <authorList>
            <person name="Park S."/>
        </authorList>
    </citation>
    <scope>NUCLEOTIDE SEQUENCE [LARGE SCALE GENOMIC DNA]</scope>
    <source>
        <strain evidence="5 6">DGU5</strain>
    </source>
</reference>
<dbReference type="PANTHER" id="PTHR45138">
    <property type="entry name" value="REGULATORY COMPONENTS OF SENSORY TRANSDUCTION SYSTEM"/>
    <property type="match status" value="1"/>
</dbReference>
<evidence type="ECO:0000259" key="4">
    <source>
        <dbReference type="PROSITE" id="PS50887"/>
    </source>
</evidence>